<feature type="compositionally biased region" description="Basic and acidic residues" evidence="2">
    <location>
        <begin position="223"/>
        <end position="237"/>
    </location>
</feature>
<gene>
    <name evidence="4" type="ORF">D9Q98_006631</name>
</gene>
<keyword evidence="5" id="KW-1185">Reference proteome</keyword>
<evidence type="ECO:0000313" key="5">
    <source>
        <dbReference type="Proteomes" id="UP001055712"/>
    </source>
</evidence>
<dbReference type="Pfam" id="PF05066">
    <property type="entry name" value="HARE-HTH"/>
    <property type="match status" value="1"/>
</dbReference>
<dbReference type="AlphaFoldDB" id="A0A9D4TKI4"/>
<evidence type="ECO:0000313" key="4">
    <source>
        <dbReference type="EMBL" id="KAI3428252.1"/>
    </source>
</evidence>
<proteinExistence type="predicted"/>
<accession>A0A9D4TKI4</accession>
<name>A0A9D4TKI4_CHLVU</name>
<dbReference type="PROSITE" id="PS51913">
    <property type="entry name" value="HTH_HARE"/>
    <property type="match status" value="1"/>
</dbReference>
<dbReference type="GO" id="GO:0006355">
    <property type="term" value="P:regulation of DNA-templated transcription"/>
    <property type="evidence" value="ECO:0007669"/>
    <property type="project" value="InterPro"/>
</dbReference>
<comment type="caution">
    <text evidence="4">The sequence shown here is derived from an EMBL/GenBank/DDBJ whole genome shotgun (WGS) entry which is preliminary data.</text>
</comment>
<feature type="region of interest" description="Disordered" evidence="2">
    <location>
        <begin position="500"/>
        <end position="534"/>
    </location>
</feature>
<evidence type="ECO:0000259" key="3">
    <source>
        <dbReference type="PROSITE" id="PS51913"/>
    </source>
</evidence>
<evidence type="ECO:0000256" key="2">
    <source>
        <dbReference type="SAM" id="MobiDB-lite"/>
    </source>
</evidence>
<feature type="compositionally biased region" description="Basic residues" evidence="2">
    <location>
        <begin position="207"/>
        <end position="216"/>
    </location>
</feature>
<dbReference type="EMBL" id="SIDB01000009">
    <property type="protein sequence ID" value="KAI3428252.1"/>
    <property type="molecule type" value="Genomic_DNA"/>
</dbReference>
<dbReference type="OrthoDB" id="547517at2759"/>
<reference evidence="4" key="1">
    <citation type="journal article" date="2019" name="Plant J.">
        <title>Chlorella vulgaris genome assembly and annotation reveals the molecular basis for metabolic acclimation to high light conditions.</title>
        <authorList>
            <person name="Cecchin M."/>
            <person name="Marcolungo L."/>
            <person name="Rossato M."/>
            <person name="Girolomoni L."/>
            <person name="Cosentino E."/>
            <person name="Cuine S."/>
            <person name="Li-Beisson Y."/>
            <person name="Delledonne M."/>
            <person name="Ballottari M."/>
        </authorList>
    </citation>
    <scope>NUCLEOTIDE SEQUENCE</scope>
    <source>
        <strain evidence="4">211/11P</strain>
    </source>
</reference>
<keyword evidence="1" id="KW-0804">Transcription</keyword>
<sequence length="719" mass="74139">MRCVSVAVSSGPSVCRLATWSDHPSLSDLIMSIAICSKGGPRRWAPGPASHDEDQPIPAPHQHHARPTVPAAGGIFKSAAVEVLRRTRRLMPTGEICRLALDWRLLTCSGKTPEATMASAMYGDIKRKDRHSLFIRPQEGMFGLREWVDQGLLPSWQEPSATLAAAAAAMMAPITVTPAKRVNTSSSSACQQAPALGAGGVNSKGAGRAKKARRGHGCSDGGEADRSDSDCSDDDRRCPSADRNTLYSLRNGPAVRLEEAATAPTAGPTAIAAPGAWCWQQQQREEGMPHACLEPLDLPNLRPCSAEGTRLNTVSGICRRSTSGSGVSLLSPPLYTVLQSPLVQAAPGTGPGGSCVASILSPGNVLAELRSPLMKLPFLASLGDTPGSLAGLLSPRAGPVASTSSQHYRSSSANLQREAWSALKRAAAAAAGAAASAVIARNAAPGLSPDMSVSTMVPVSSSTVSGISAHAQQMPRGLDLLPILPLNLCQQQQPHGLAGVAAGAAPSHGRSDLLALPPPHSGGQPGPAAAGSGGAGVPEVVFRLLPQQDGARRGAQEAVPIAVHGGGRVQPPSGEALPIIMQAENSRPGIATAAAAVRRHAWVEGVHGGPAAAGTEPSSGGSAAAIAQKICEVEGKVAAVEQKWGQLSLKTGKAYFLLYHACCHPQAATLFLGKARQALQRARDILQHVTQLGLPDRQGEECRSLLESIEAAAAGSQWA</sequence>
<reference evidence="4" key="2">
    <citation type="submission" date="2020-11" db="EMBL/GenBank/DDBJ databases">
        <authorList>
            <person name="Cecchin M."/>
            <person name="Marcolungo L."/>
            <person name="Rossato M."/>
            <person name="Girolomoni L."/>
            <person name="Cosentino E."/>
            <person name="Cuine S."/>
            <person name="Li-Beisson Y."/>
            <person name="Delledonne M."/>
            <person name="Ballottari M."/>
        </authorList>
    </citation>
    <scope>NUCLEOTIDE SEQUENCE</scope>
    <source>
        <strain evidence="4">211/11P</strain>
        <tissue evidence="4">Whole cell</tissue>
    </source>
</reference>
<feature type="domain" description="HTH HARE-type" evidence="3">
    <location>
        <begin position="74"/>
        <end position="147"/>
    </location>
</feature>
<dbReference type="Proteomes" id="UP001055712">
    <property type="component" value="Unassembled WGS sequence"/>
</dbReference>
<feature type="region of interest" description="Disordered" evidence="2">
    <location>
        <begin position="185"/>
        <end position="237"/>
    </location>
</feature>
<evidence type="ECO:0000256" key="1">
    <source>
        <dbReference type="ARBA" id="ARBA00023163"/>
    </source>
</evidence>
<organism evidence="4 5">
    <name type="scientific">Chlorella vulgaris</name>
    <name type="common">Green alga</name>
    <dbReference type="NCBI Taxonomy" id="3077"/>
    <lineage>
        <taxon>Eukaryota</taxon>
        <taxon>Viridiplantae</taxon>
        <taxon>Chlorophyta</taxon>
        <taxon>core chlorophytes</taxon>
        <taxon>Trebouxiophyceae</taxon>
        <taxon>Chlorellales</taxon>
        <taxon>Chlorellaceae</taxon>
        <taxon>Chlorella clade</taxon>
        <taxon>Chlorella</taxon>
    </lineage>
</organism>
<feature type="region of interest" description="Disordered" evidence="2">
    <location>
        <begin position="42"/>
        <end position="69"/>
    </location>
</feature>
<dbReference type="InterPro" id="IPR007759">
    <property type="entry name" value="Asxl_HARE-HTH"/>
</dbReference>
<protein>
    <recommendedName>
        <fullName evidence="3">HTH HARE-type domain-containing protein</fullName>
    </recommendedName>
</protein>